<dbReference type="Proteomes" id="UP000267077">
    <property type="component" value="Unassembled WGS sequence"/>
</dbReference>
<name>A0A432LXQ0_9GAMM</name>
<protein>
    <submittedName>
        <fullName evidence="2">Uncharacterized protein</fullName>
    </submittedName>
</protein>
<evidence type="ECO:0000313" key="3">
    <source>
        <dbReference type="Proteomes" id="UP000267077"/>
    </source>
</evidence>
<feature type="transmembrane region" description="Helical" evidence="1">
    <location>
        <begin position="76"/>
        <end position="97"/>
    </location>
</feature>
<keyword evidence="3" id="KW-1185">Reference proteome</keyword>
<organism evidence="2 3">
    <name type="scientific">Dyella dinghuensis</name>
    <dbReference type="NCBI Taxonomy" id="1920169"/>
    <lineage>
        <taxon>Bacteria</taxon>
        <taxon>Pseudomonadati</taxon>
        <taxon>Pseudomonadota</taxon>
        <taxon>Gammaproteobacteria</taxon>
        <taxon>Lysobacterales</taxon>
        <taxon>Rhodanobacteraceae</taxon>
        <taxon>Dyella</taxon>
    </lineage>
</organism>
<evidence type="ECO:0000256" key="1">
    <source>
        <dbReference type="SAM" id="Phobius"/>
    </source>
</evidence>
<feature type="transmembrane region" description="Helical" evidence="1">
    <location>
        <begin position="103"/>
        <end position="123"/>
    </location>
</feature>
<comment type="caution">
    <text evidence="2">The sequence shown here is derived from an EMBL/GenBank/DDBJ whole genome shotgun (WGS) entry which is preliminary data.</text>
</comment>
<feature type="transmembrane region" description="Helical" evidence="1">
    <location>
        <begin position="46"/>
        <end position="64"/>
    </location>
</feature>
<keyword evidence="1" id="KW-1133">Transmembrane helix</keyword>
<sequence>MKRFGGLRKLLFIHGLATLAAVVGLTVSPAAIPAVAGIHLDPGSYLMAYLLAGAEFGLSFLSFGGCRLTDARGLRLIAYSCIVFHGTSALLEAYVAYGQRENTVLWINIAVRIVIIALFAFFARPAAKSASES</sequence>
<dbReference type="OrthoDB" id="9553905at2"/>
<evidence type="ECO:0000313" key="2">
    <source>
        <dbReference type="EMBL" id="RUL66265.1"/>
    </source>
</evidence>
<keyword evidence="1" id="KW-0812">Transmembrane</keyword>
<dbReference type="AlphaFoldDB" id="A0A432LXQ0"/>
<keyword evidence="1" id="KW-0472">Membrane</keyword>
<reference evidence="2 3" key="1">
    <citation type="submission" date="2018-12" db="EMBL/GenBank/DDBJ databases">
        <title>Dyella dinghuensis sp. nov. DHOA06 and Dyella choica sp. nov. 4M-K27, isolated from forest soil.</title>
        <authorList>
            <person name="Qiu L.-H."/>
            <person name="Gao Z.-H."/>
        </authorList>
    </citation>
    <scope>NUCLEOTIDE SEQUENCE [LARGE SCALE GENOMIC DNA]</scope>
    <source>
        <strain evidence="2 3">DHOA06</strain>
    </source>
</reference>
<dbReference type="EMBL" id="RYZR01000003">
    <property type="protein sequence ID" value="RUL66265.1"/>
    <property type="molecule type" value="Genomic_DNA"/>
</dbReference>
<dbReference type="RefSeq" id="WP_126672891.1">
    <property type="nucleotide sequence ID" value="NZ_RYZR01000003.1"/>
</dbReference>
<accession>A0A432LXQ0</accession>
<proteinExistence type="predicted"/>
<gene>
    <name evidence="2" type="ORF">EKH79_06185</name>
</gene>